<dbReference type="SUPFAM" id="SSF46785">
    <property type="entry name" value="Winged helix' DNA-binding domain"/>
    <property type="match status" value="1"/>
</dbReference>
<proteinExistence type="inferred from homology"/>
<dbReference type="PANTHER" id="PTHR30346">
    <property type="entry name" value="TRANSCRIPTIONAL DUAL REGULATOR HCAR-RELATED"/>
    <property type="match status" value="1"/>
</dbReference>
<evidence type="ECO:0000313" key="6">
    <source>
        <dbReference type="EMBL" id="MBC8573189.1"/>
    </source>
</evidence>
<sequence length="135" mass="15614">MTIQNLRYIIEIARCHSISKAAKSLFMTQSAISNAVKETEAELGIQIFNRTSHGVTLTFDGEDFLPYCKEIVAKMDYIQNRYQNRSSARMNFSVSCQYLPFAVRAYRIFLSALFSLFHLFHKKQVSSCLFSLLHR</sequence>
<dbReference type="Gene3D" id="1.10.10.10">
    <property type="entry name" value="Winged helix-like DNA-binding domain superfamily/Winged helix DNA-binding domain"/>
    <property type="match status" value="1"/>
</dbReference>
<dbReference type="PROSITE" id="PS50931">
    <property type="entry name" value="HTH_LYSR"/>
    <property type="match status" value="1"/>
</dbReference>
<comment type="similarity">
    <text evidence="1">Belongs to the LysR transcriptional regulatory family.</text>
</comment>
<evidence type="ECO:0000256" key="2">
    <source>
        <dbReference type="ARBA" id="ARBA00023015"/>
    </source>
</evidence>
<dbReference type="Pfam" id="PF00126">
    <property type="entry name" value="HTH_1"/>
    <property type="match status" value="1"/>
</dbReference>
<dbReference type="EMBL" id="JACRSZ010000008">
    <property type="protein sequence ID" value="MBC8573189.1"/>
    <property type="molecule type" value="Genomic_DNA"/>
</dbReference>
<dbReference type="Proteomes" id="UP000657421">
    <property type="component" value="Unassembled WGS sequence"/>
</dbReference>
<accession>A0ABR7N9U8</accession>
<dbReference type="PRINTS" id="PR00039">
    <property type="entry name" value="HTHLYSR"/>
</dbReference>
<evidence type="ECO:0000259" key="5">
    <source>
        <dbReference type="PROSITE" id="PS50931"/>
    </source>
</evidence>
<comment type="caution">
    <text evidence="6">The sequence shown here is derived from an EMBL/GenBank/DDBJ whole genome shotgun (WGS) entry which is preliminary data.</text>
</comment>
<keyword evidence="7" id="KW-1185">Reference proteome</keyword>
<keyword evidence="4" id="KW-0804">Transcription</keyword>
<evidence type="ECO:0000256" key="4">
    <source>
        <dbReference type="ARBA" id="ARBA00023163"/>
    </source>
</evidence>
<dbReference type="InterPro" id="IPR000847">
    <property type="entry name" value="LysR_HTH_N"/>
</dbReference>
<gene>
    <name evidence="6" type="ORF">H8716_08850</name>
</gene>
<evidence type="ECO:0000313" key="7">
    <source>
        <dbReference type="Proteomes" id="UP000657421"/>
    </source>
</evidence>
<keyword evidence="2" id="KW-0805">Transcription regulation</keyword>
<dbReference type="InterPro" id="IPR036388">
    <property type="entry name" value="WH-like_DNA-bd_sf"/>
</dbReference>
<keyword evidence="3" id="KW-0238">DNA-binding</keyword>
<feature type="domain" description="HTH lysR-type" evidence="5">
    <location>
        <begin position="1"/>
        <end position="58"/>
    </location>
</feature>
<dbReference type="InterPro" id="IPR036390">
    <property type="entry name" value="WH_DNA-bd_sf"/>
</dbReference>
<reference evidence="6 7" key="1">
    <citation type="submission" date="2020-08" db="EMBL/GenBank/DDBJ databases">
        <title>Genome public.</title>
        <authorList>
            <person name="Liu C."/>
            <person name="Sun Q."/>
        </authorList>
    </citation>
    <scope>NUCLEOTIDE SEQUENCE [LARGE SCALE GENOMIC DNA]</scope>
    <source>
        <strain evidence="6 7">NSJ-46</strain>
    </source>
</reference>
<dbReference type="RefSeq" id="WP_249308237.1">
    <property type="nucleotide sequence ID" value="NZ_JACRSZ010000008.1"/>
</dbReference>
<dbReference type="PANTHER" id="PTHR30346:SF0">
    <property type="entry name" value="HCA OPERON TRANSCRIPTIONAL ACTIVATOR HCAR"/>
    <property type="match status" value="1"/>
</dbReference>
<evidence type="ECO:0000256" key="1">
    <source>
        <dbReference type="ARBA" id="ARBA00009437"/>
    </source>
</evidence>
<evidence type="ECO:0000256" key="3">
    <source>
        <dbReference type="ARBA" id="ARBA00023125"/>
    </source>
</evidence>
<organism evidence="6 7">
    <name type="scientific">Jingyaoa shaoxingensis</name>
    <dbReference type="NCBI Taxonomy" id="2763671"/>
    <lineage>
        <taxon>Bacteria</taxon>
        <taxon>Bacillati</taxon>
        <taxon>Bacillota</taxon>
        <taxon>Clostridia</taxon>
        <taxon>Lachnospirales</taxon>
        <taxon>Lachnospiraceae</taxon>
        <taxon>Jingyaoa</taxon>
    </lineage>
</organism>
<name>A0ABR7N9U8_9FIRM</name>
<protein>
    <submittedName>
        <fullName evidence="6">LysR family transcriptional regulator</fullName>
    </submittedName>
</protein>